<dbReference type="AlphaFoldDB" id="A0A0E9T1L6"/>
<organism evidence="1">
    <name type="scientific">Anguilla anguilla</name>
    <name type="common">European freshwater eel</name>
    <name type="synonym">Muraena anguilla</name>
    <dbReference type="NCBI Taxonomy" id="7936"/>
    <lineage>
        <taxon>Eukaryota</taxon>
        <taxon>Metazoa</taxon>
        <taxon>Chordata</taxon>
        <taxon>Craniata</taxon>
        <taxon>Vertebrata</taxon>
        <taxon>Euteleostomi</taxon>
        <taxon>Actinopterygii</taxon>
        <taxon>Neopterygii</taxon>
        <taxon>Teleostei</taxon>
        <taxon>Anguilliformes</taxon>
        <taxon>Anguillidae</taxon>
        <taxon>Anguilla</taxon>
    </lineage>
</organism>
<accession>A0A0E9T1L6</accession>
<proteinExistence type="predicted"/>
<protein>
    <submittedName>
        <fullName evidence="1">Uncharacterized protein</fullName>
    </submittedName>
</protein>
<sequence length="41" mass="4848">MANILKMIKFVKVIRQFFFFTIKVKFHSAPVTLSWFSVSPI</sequence>
<reference evidence="1" key="1">
    <citation type="submission" date="2014-11" db="EMBL/GenBank/DDBJ databases">
        <authorList>
            <person name="Amaro Gonzalez C."/>
        </authorList>
    </citation>
    <scope>NUCLEOTIDE SEQUENCE</scope>
</reference>
<dbReference type="EMBL" id="GBXM01061170">
    <property type="protein sequence ID" value="JAH47407.1"/>
    <property type="molecule type" value="Transcribed_RNA"/>
</dbReference>
<reference evidence="1" key="2">
    <citation type="journal article" date="2015" name="Fish Shellfish Immunol.">
        <title>Early steps in the European eel (Anguilla anguilla)-Vibrio vulnificus interaction in the gills: Role of the RtxA13 toxin.</title>
        <authorList>
            <person name="Callol A."/>
            <person name="Pajuelo D."/>
            <person name="Ebbesson L."/>
            <person name="Teles M."/>
            <person name="MacKenzie S."/>
            <person name="Amaro C."/>
        </authorList>
    </citation>
    <scope>NUCLEOTIDE SEQUENCE</scope>
</reference>
<evidence type="ECO:0000313" key="1">
    <source>
        <dbReference type="EMBL" id="JAH47407.1"/>
    </source>
</evidence>
<name>A0A0E9T1L6_ANGAN</name>